<dbReference type="Pfam" id="PF20174">
    <property type="entry name" value="DUF6540"/>
    <property type="match status" value="1"/>
</dbReference>
<proteinExistence type="predicted"/>
<evidence type="ECO:0000256" key="1">
    <source>
        <dbReference type="SAM" id="MobiDB-lite"/>
    </source>
</evidence>
<organism evidence="2 3">
    <name type="scientific">Ophiocordyceps australis</name>
    <dbReference type="NCBI Taxonomy" id="1399860"/>
    <lineage>
        <taxon>Eukaryota</taxon>
        <taxon>Fungi</taxon>
        <taxon>Dikarya</taxon>
        <taxon>Ascomycota</taxon>
        <taxon>Pezizomycotina</taxon>
        <taxon>Sordariomycetes</taxon>
        <taxon>Hypocreomycetidae</taxon>
        <taxon>Hypocreales</taxon>
        <taxon>Ophiocordycipitaceae</taxon>
        <taxon>Ophiocordyceps</taxon>
    </lineage>
</organism>
<evidence type="ECO:0000313" key="2">
    <source>
        <dbReference type="EMBL" id="PHH69576.1"/>
    </source>
</evidence>
<feature type="region of interest" description="Disordered" evidence="1">
    <location>
        <begin position="43"/>
        <end position="78"/>
    </location>
</feature>
<protein>
    <submittedName>
        <fullName evidence="2">Uncharacterized protein</fullName>
    </submittedName>
</protein>
<dbReference type="OrthoDB" id="4925605at2759"/>
<reference evidence="2 3" key="1">
    <citation type="submission" date="2017-06" db="EMBL/GenBank/DDBJ databases">
        <title>Ant-infecting Ophiocordyceps genomes reveal a high diversity of potential behavioral manipulation genes and a possible major role for enterotoxins.</title>
        <authorList>
            <person name="De Bekker C."/>
            <person name="Evans H.C."/>
            <person name="Brachmann A."/>
            <person name="Hughes D.P."/>
        </authorList>
    </citation>
    <scope>NUCLEOTIDE SEQUENCE [LARGE SCALE GENOMIC DNA]</scope>
    <source>
        <strain evidence="2 3">1348a</strain>
    </source>
</reference>
<evidence type="ECO:0000313" key="3">
    <source>
        <dbReference type="Proteomes" id="UP000224854"/>
    </source>
</evidence>
<sequence length="298" mass="33176">MDHIQGNEYCYSIPAPFAPELCLHILSFYRLCPSSQARAVASVAGEPPQQLQSHLPTDLPLPQPRQGIPHSGYCRPPLPSMQIRQLTRRYSCPLPRTDSPTLGSISDSTSGGKPQDRSGPIYLPQEPRPPHPPPAGPPPRGPLPPLPARPVMSYFVFRLTYDYPGGPLHKIFVQTAFFGPVRGFYMCITGTPGTGMRFSETSGAEPEQAAPYPLQRQMLVATIAAHNLDRFRLLCRRTPPQVPSVPQHHRFKTTRRRIVSWVCQVPSPSMRYHQDWTHHAITRAITAGILHSGPRSPQ</sequence>
<feature type="compositionally biased region" description="Polar residues" evidence="1">
    <location>
        <begin position="98"/>
        <end position="112"/>
    </location>
</feature>
<dbReference type="EMBL" id="NJEU01000916">
    <property type="protein sequence ID" value="PHH69576.1"/>
    <property type="molecule type" value="Genomic_DNA"/>
</dbReference>
<feature type="compositionally biased region" description="Pro residues" evidence="1">
    <location>
        <begin position="126"/>
        <end position="145"/>
    </location>
</feature>
<keyword evidence="3" id="KW-1185">Reference proteome</keyword>
<feature type="region of interest" description="Disordered" evidence="1">
    <location>
        <begin position="92"/>
        <end position="145"/>
    </location>
</feature>
<dbReference type="AlphaFoldDB" id="A0A2C5YPC3"/>
<name>A0A2C5YPC3_9HYPO</name>
<comment type="caution">
    <text evidence="2">The sequence shown here is derived from an EMBL/GenBank/DDBJ whole genome shotgun (WGS) entry which is preliminary data.</text>
</comment>
<dbReference type="InterPro" id="IPR046670">
    <property type="entry name" value="DUF6540"/>
</dbReference>
<accession>A0A2C5YPC3</accession>
<gene>
    <name evidence="2" type="ORF">CDD82_7663</name>
</gene>
<dbReference type="Proteomes" id="UP000224854">
    <property type="component" value="Unassembled WGS sequence"/>
</dbReference>